<keyword evidence="1" id="KW-0479">Metal-binding</keyword>
<name>A0A1H8K1Y8_9RHOB</name>
<dbReference type="RefSeq" id="WP_090613415.1">
    <property type="nucleotide sequence ID" value="NZ_CP067124.1"/>
</dbReference>
<dbReference type="PANTHER" id="PTHR45953">
    <property type="entry name" value="IDURONATE 2-SULFATASE"/>
    <property type="match status" value="1"/>
</dbReference>
<gene>
    <name evidence="4" type="ORF">SAMN04489859_10207</name>
</gene>
<dbReference type="SUPFAM" id="SSF53649">
    <property type="entry name" value="Alkaline phosphatase-like"/>
    <property type="match status" value="1"/>
</dbReference>
<evidence type="ECO:0000259" key="3">
    <source>
        <dbReference type="Pfam" id="PF00884"/>
    </source>
</evidence>
<dbReference type="Pfam" id="PF00884">
    <property type="entry name" value="Sulfatase"/>
    <property type="match status" value="1"/>
</dbReference>
<dbReference type="SUPFAM" id="SSF51120">
    <property type="entry name" value="beta-Roll"/>
    <property type="match status" value="1"/>
</dbReference>
<protein>
    <submittedName>
        <fullName evidence="4">Arylsulfatase A</fullName>
    </submittedName>
</protein>
<reference evidence="4 5" key="1">
    <citation type="submission" date="2016-10" db="EMBL/GenBank/DDBJ databases">
        <authorList>
            <person name="de Groot N.N."/>
        </authorList>
    </citation>
    <scope>NUCLEOTIDE SEQUENCE [LARGE SCALE GENOMIC DNA]</scope>
    <source>
        <strain evidence="4 5">DSM 8512</strain>
    </source>
</reference>
<dbReference type="GO" id="GO:0005737">
    <property type="term" value="C:cytoplasm"/>
    <property type="evidence" value="ECO:0007669"/>
    <property type="project" value="TreeGrafter"/>
</dbReference>
<dbReference type="Gene3D" id="2.150.10.10">
    <property type="entry name" value="Serralysin-like metalloprotease, C-terminal"/>
    <property type="match status" value="1"/>
</dbReference>
<dbReference type="PRINTS" id="PR00313">
    <property type="entry name" value="CABNDNGRPT"/>
</dbReference>
<evidence type="ECO:0000256" key="2">
    <source>
        <dbReference type="ARBA" id="ARBA00022801"/>
    </source>
</evidence>
<dbReference type="Proteomes" id="UP000199054">
    <property type="component" value="Unassembled WGS sequence"/>
</dbReference>
<dbReference type="InterPro" id="IPR000917">
    <property type="entry name" value="Sulfatase_N"/>
</dbReference>
<dbReference type="InterPro" id="IPR017850">
    <property type="entry name" value="Alkaline_phosphatase_core_sf"/>
</dbReference>
<dbReference type="Gene3D" id="3.40.720.10">
    <property type="entry name" value="Alkaline Phosphatase, subunit A"/>
    <property type="match status" value="1"/>
</dbReference>
<dbReference type="InterPro" id="IPR018511">
    <property type="entry name" value="Hemolysin-typ_Ca-bd_CS"/>
</dbReference>
<dbReference type="GO" id="GO:0005509">
    <property type="term" value="F:calcium ion binding"/>
    <property type="evidence" value="ECO:0007669"/>
    <property type="project" value="InterPro"/>
</dbReference>
<keyword evidence="5" id="KW-1185">Reference proteome</keyword>
<organism evidence="4 5">
    <name type="scientific">Paracoccus alcaliphilus</name>
    <dbReference type="NCBI Taxonomy" id="34002"/>
    <lineage>
        <taxon>Bacteria</taxon>
        <taxon>Pseudomonadati</taxon>
        <taxon>Pseudomonadota</taxon>
        <taxon>Alphaproteobacteria</taxon>
        <taxon>Rhodobacterales</taxon>
        <taxon>Paracoccaceae</taxon>
        <taxon>Paracoccus</taxon>
    </lineage>
</organism>
<evidence type="ECO:0000313" key="5">
    <source>
        <dbReference type="Proteomes" id="UP000199054"/>
    </source>
</evidence>
<dbReference type="GO" id="GO:0008484">
    <property type="term" value="F:sulfuric ester hydrolase activity"/>
    <property type="evidence" value="ECO:0007669"/>
    <property type="project" value="TreeGrafter"/>
</dbReference>
<dbReference type="EMBL" id="FODE01000020">
    <property type="protein sequence ID" value="SEN87004.1"/>
    <property type="molecule type" value="Genomic_DNA"/>
</dbReference>
<dbReference type="AlphaFoldDB" id="A0A1H8K1Y8"/>
<dbReference type="OrthoDB" id="9795675at2"/>
<proteinExistence type="predicted"/>
<keyword evidence="2" id="KW-0378">Hydrolase</keyword>
<accession>A0A1H8K1Y8</accession>
<feature type="domain" description="Sulfatase N-terminal" evidence="3">
    <location>
        <begin position="36"/>
        <end position="353"/>
    </location>
</feature>
<dbReference type="Pfam" id="PF00353">
    <property type="entry name" value="HemolysinCabind"/>
    <property type="match status" value="3"/>
</dbReference>
<evidence type="ECO:0000313" key="4">
    <source>
        <dbReference type="EMBL" id="SEN87004.1"/>
    </source>
</evidence>
<dbReference type="InterPro" id="IPR011049">
    <property type="entry name" value="Serralysin-like_metalloprot_C"/>
</dbReference>
<evidence type="ECO:0000256" key="1">
    <source>
        <dbReference type="ARBA" id="ARBA00022723"/>
    </source>
</evidence>
<dbReference type="PANTHER" id="PTHR45953:SF1">
    <property type="entry name" value="IDURONATE 2-SULFATASE"/>
    <property type="match status" value="1"/>
</dbReference>
<dbReference type="STRING" id="34002.SAMN04489859_10207"/>
<sequence length="743" mass="80848">MVNHLMIAFDDLFNYKDFIQASGKWGRSPFGIEVSLPNLARLEARSTSFRRAACTIAACGPSRASIMSGYSPYETGVLNDENWRDHIKVEQIWSYHLRQAGYWMGTVGKVFHGYVPQPSSVYQALYDSEPFTVIHNPSTERTDWGGLYGIGFDNEEHWYDVMVSETTADFLANIAPGIAAEGRFWHWEAGFHHPHNPWYTPNRIYESIDLDDIVMPEDWPLSWDLLPFAVAFTGMGQHLGSPSPSTWDEERIDWWRKSVRNYIAAVIFADEKLGVILDALEASPFNDNTLITCWSDHGYHLGDKGVWHKFSLWEEACNAPLLISAPGQTTGRTVWQPVSLVDIGPTVCDYLGVDLPDHFRGISLRPLVEGGTMPERMIPSFHYGSASGGIDDWRVSVYQDETFEFYNVMTDPWMKDNIAAREPDNPLFLQYRDMLYEACRDWGLDIVADGAIIRPGTPFASLLGWEPSPHSPTNSLFVMGDLDERARSPNYRRMYQMGTIWRDPADRLIKMPLGVGSIYLRNTTTGATVVGNDGGNFITLAGGRATRTVIMGDGDDTLSGSPNGGAAVTGGRVIAYGGRGNDLIYGGSGTGGFGPGNSELYGGAGDDTLMGGAGNDLLIGGAGDDSIRGGAGDDTIIADAGNDRINADSGEDLIILQNGSHFVWTGAAGTDTVRVMRTGQVQTIGGLTASDVIDLSDWAGIQPVNVALAGGQVEITAAFEKVICETTNIALVAGCITGATVAA</sequence>
<dbReference type="PROSITE" id="PS00330">
    <property type="entry name" value="HEMOLYSIN_CALCIUM"/>
    <property type="match status" value="2"/>
</dbReference>
<dbReference type="InterPro" id="IPR001343">
    <property type="entry name" value="Hemolysn_Ca-bd"/>
</dbReference>